<dbReference type="EMBL" id="LR031873">
    <property type="protein sequence ID" value="VDD09153.1"/>
    <property type="molecule type" value="Genomic_DNA"/>
</dbReference>
<accession>A0A3P6BTP1</accession>
<evidence type="ECO:0000313" key="1">
    <source>
        <dbReference type="EMBL" id="VDD09153.1"/>
    </source>
</evidence>
<protein>
    <submittedName>
        <fullName evidence="1">Uncharacterized protein</fullName>
    </submittedName>
</protein>
<reference evidence="1" key="1">
    <citation type="submission" date="2018-11" db="EMBL/GenBank/DDBJ databases">
        <authorList>
            <consortium name="Genoscope - CEA"/>
            <person name="William W."/>
        </authorList>
    </citation>
    <scope>NUCLEOTIDE SEQUENCE</scope>
</reference>
<dbReference type="AlphaFoldDB" id="A0A3P6BTP1"/>
<sequence>MWLLSFDTLCSTRILNSSIRQSEHHLFKWIDEEIIDEISKVDSKLSQLQADVQSFKRTTTQRLQKHGKNIDESLLEMKRIIHDQTIMLAELRNNSTLVVDASYASLTNGSFVTKSTSPLLNIAVAAIALGTMAWLYEKIST</sequence>
<proteinExistence type="predicted"/>
<name>A0A3P6BTP1_BRAOL</name>
<gene>
    <name evidence="1" type="ORF">BOLC4T24604H</name>
</gene>
<organism evidence="1">
    <name type="scientific">Brassica oleracea</name>
    <name type="common">Wild cabbage</name>
    <dbReference type="NCBI Taxonomy" id="3712"/>
    <lineage>
        <taxon>Eukaryota</taxon>
        <taxon>Viridiplantae</taxon>
        <taxon>Streptophyta</taxon>
        <taxon>Embryophyta</taxon>
        <taxon>Tracheophyta</taxon>
        <taxon>Spermatophyta</taxon>
        <taxon>Magnoliopsida</taxon>
        <taxon>eudicotyledons</taxon>
        <taxon>Gunneridae</taxon>
        <taxon>Pentapetalae</taxon>
        <taxon>rosids</taxon>
        <taxon>malvids</taxon>
        <taxon>Brassicales</taxon>
        <taxon>Brassicaceae</taxon>
        <taxon>Brassiceae</taxon>
        <taxon>Brassica</taxon>
    </lineage>
</organism>